<evidence type="ECO:0000259" key="1">
    <source>
        <dbReference type="PROSITE" id="PS50181"/>
    </source>
</evidence>
<dbReference type="Pfam" id="PF00646">
    <property type="entry name" value="F-box"/>
    <property type="match status" value="1"/>
</dbReference>
<name>G0NVR3_CAEBE</name>
<dbReference type="EMBL" id="GL379958">
    <property type="protein sequence ID" value="EGT38478.1"/>
    <property type="molecule type" value="Genomic_DNA"/>
</dbReference>
<dbReference type="PROSITE" id="PS50181">
    <property type="entry name" value="FBOX"/>
    <property type="match status" value="1"/>
</dbReference>
<dbReference type="InterPro" id="IPR001810">
    <property type="entry name" value="F-box_dom"/>
</dbReference>
<keyword evidence="3" id="KW-1185">Reference proteome</keyword>
<reference evidence="3" key="1">
    <citation type="submission" date="2011-07" db="EMBL/GenBank/DDBJ databases">
        <authorList>
            <consortium name="Caenorhabditis brenneri Sequencing and Analysis Consortium"/>
            <person name="Wilson R.K."/>
        </authorList>
    </citation>
    <scope>NUCLEOTIDE SEQUENCE [LARGE SCALE GENOMIC DNA]</scope>
    <source>
        <strain evidence="3">PB2801</strain>
    </source>
</reference>
<dbReference type="PANTHER" id="PTHR21503:SF48">
    <property type="entry name" value="F-BOX ASSOCIATED DOMAIN-CONTAINING PROTEIN-RELATED"/>
    <property type="match status" value="1"/>
</dbReference>
<dbReference type="Proteomes" id="UP000008068">
    <property type="component" value="Unassembled WGS sequence"/>
</dbReference>
<sequence length="349" mass="40984">MKTLLESYNFEDEVFEAFRLMNLPYLALEQVIKSMSLMEAFNLSICSPTLQHFVKYFFKNQQIKLQVHIYDGIQFRLESPNGSFISIKARDCLEDLDGCMRMKIGNASKIPFYYCDPDQNHVVTCWRDVVKGAIELNSLILDLFNIHFEKLHVWKEKINYDYGSVVGWINRMNKPIENVYFAKGTVDDTLYSQIINSENFQKCRIHQNPSENFQSQEFRFTDAHVNWQVFNAHWITLENLSDIGSACLKLYDIKFTDQEMSTFLRTLITGKFPNLEMIELRLNRRDLNLPLIMDGIVDRENVVMNWDVRVFDRFGYNTSVRGTIDVQMDTGETCSIKLYASAVYVFIWK</sequence>
<dbReference type="InParanoid" id="G0NVR3"/>
<dbReference type="AlphaFoldDB" id="G0NVR3"/>
<dbReference type="InterPro" id="IPR012885">
    <property type="entry name" value="F-box_Sdz-33"/>
</dbReference>
<dbReference type="FunCoup" id="G0NVR3">
    <property type="interactions" value="224"/>
</dbReference>
<dbReference type="HOGENOM" id="CLU_027750_0_0_1"/>
<organism evidence="3">
    <name type="scientific">Caenorhabditis brenneri</name>
    <name type="common">Nematode worm</name>
    <dbReference type="NCBI Taxonomy" id="135651"/>
    <lineage>
        <taxon>Eukaryota</taxon>
        <taxon>Metazoa</taxon>
        <taxon>Ecdysozoa</taxon>
        <taxon>Nematoda</taxon>
        <taxon>Chromadorea</taxon>
        <taxon>Rhabditida</taxon>
        <taxon>Rhabditina</taxon>
        <taxon>Rhabditomorpha</taxon>
        <taxon>Rhabditoidea</taxon>
        <taxon>Rhabditidae</taxon>
        <taxon>Peloderinae</taxon>
        <taxon>Caenorhabditis</taxon>
    </lineage>
</organism>
<dbReference type="Pfam" id="PF07735">
    <property type="entry name" value="FBA_2"/>
    <property type="match status" value="1"/>
</dbReference>
<evidence type="ECO:0000313" key="2">
    <source>
        <dbReference type="EMBL" id="EGT38478.1"/>
    </source>
</evidence>
<feature type="domain" description="F-box" evidence="1">
    <location>
        <begin position="17"/>
        <end position="61"/>
    </location>
</feature>
<gene>
    <name evidence="2" type="ORF">CAEBREN_01369</name>
</gene>
<accession>G0NVR3</accession>
<protein>
    <recommendedName>
        <fullName evidence="1">F-box domain-containing protein</fullName>
    </recommendedName>
</protein>
<dbReference type="PANTHER" id="PTHR21503">
    <property type="entry name" value="F-BOX-CONTAINING HYPOTHETICAL PROTEIN C.ELEGANS"/>
    <property type="match status" value="1"/>
</dbReference>
<proteinExistence type="predicted"/>
<dbReference type="eggNOG" id="ENOG502TJX6">
    <property type="taxonomic scope" value="Eukaryota"/>
</dbReference>
<evidence type="ECO:0000313" key="3">
    <source>
        <dbReference type="Proteomes" id="UP000008068"/>
    </source>
</evidence>